<feature type="domain" description="Peptidase M20 dimerisation" evidence="5">
    <location>
        <begin position="166"/>
        <end position="275"/>
    </location>
</feature>
<evidence type="ECO:0000313" key="6">
    <source>
        <dbReference type="EMBL" id="AGK61747.1"/>
    </source>
</evidence>
<keyword evidence="2" id="KW-0479">Metal-binding</keyword>
<gene>
    <name evidence="6" type="ORF">Asulf_01776</name>
</gene>
<evidence type="ECO:0000259" key="5">
    <source>
        <dbReference type="Pfam" id="PF07687"/>
    </source>
</evidence>
<dbReference type="OrthoDB" id="24854at2157"/>
<evidence type="ECO:0000313" key="7">
    <source>
        <dbReference type="Proteomes" id="UP000013307"/>
    </source>
</evidence>
<dbReference type="EMBL" id="CP005290">
    <property type="protein sequence ID" value="AGK61747.1"/>
    <property type="molecule type" value="Genomic_DNA"/>
</dbReference>
<dbReference type="InterPro" id="IPR002933">
    <property type="entry name" value="Peptidase_M20"/>
</dbReference>
<dbReference type="InterPro" id="IPR001261">
    <property type="entry name" value="ArgE/DapE_CS"/>
</dbReference>
<reference evidence="6 7" key="1">
    <citation type="journal article" date="2013" name="Genome Announc.">
        <title>Complete Genome Sequence of the Thermophilic and Facultatively Chemolithoautotrophic Sulfate Reducer Archaeoglobus sulfaticallidus Strain PM70-1T.</title>
        <authorList>
            <person name="Stokke R."/>
            <person name="Hocking W.P."/>
            <person name="Steinsbu B.O."/>
            <person name="Steen I.H."/>
        </authorList>
    </citation>
    <scope>NUCLEOTIDE SEQUENCE [LARGE SCALE GENOMIC DNA]</scope>
    <source>
        <strain evidence="6">PM70-1</strain>
    </source>
</reference>
<dbReference type="Pfam" id="PF01546">
    <property type="entry name" value="Peptidase_M20"/>
    <property type="match status" value="1"/>
</dbReference>
<keyword evidence="7" id="KW-1185">Reference proteome</keyword>
<dbReference type="Pfam" id="PF07687">
    <property type="entry name" value="M20_dimer"/>
    <property type="match status" value="1"/>
</dbReference>
<dbReference type="AlphaFoldDB" id="N0BHF1"/>
<dbReference type="PANTHER" id="PTHR43808">
    <property type="entry name" value="ACETYLORNITHINE DEACETYLASE"/>
    <property type="match status" value="1"/>
</dbReference>
<dbReference type="GO" id="GO:0008777">
    <property type="term" value="F:acetylornithine deacetylase activity"/>
    <property type="evidence" value="ECO:0007669"/>
    <property type="project" value="TreeGrafter"/>
</dbReference>
<evidence type="ECO:0000256" key="2">
    <source>
        <dbReference type="ARBA" id="ARBA00022723"/>
    </source>
</evidence>
<evidence type="ECO:0000256" key="1">
    <source>
        <dbReference type="ARBA" id="ARBA00001947"/>
    </source>
</evidence>
<dbReference type="KEGG" id="ast:Asulf_01776"/>
<dbReference type="Gene3D" id="3.30.70.360">
    <property type="match status" value="1"/>
</dbReference>
<dbReference type="HOGENOM" id="CLU_021802_4_0_2"/>
<dbReference type="STRING" id="387631.Asulf_01776"/>
<dbReference type="Proteomes" id="UP000013307">
    <property type="component" value="Chromosome"/>
</dbReference>
<dbReference type="InterPro" id="IPR050072">
    <property type="entry name" value="Peptidase_M20A"/>
</dbReference>
<keyword evidence="4" id="KW-0862">Zinc</keyword>
<dbReference type="PANTHER" id="PTHR43808:SF31">
    <property type="entry name" value="N-ACETYL-L-CITRULLINE DEACETYLASE"/>
    <property type="match status" value="1"/>
</dbReference>
<dbReference type="GO" id="GO:0046872">
    <property type="term" value="F:metal ion binding"/>
    <property type="evidence" value="ECO:0007669"/>
    <property type="project" value="UniProtKB-KW"/>
</dbReference>
<evidence type="ECO:0000256" key="4">
    <source>
        <dbReference type="ARBA" id="ARBA00022833"/>
    </source>
</evidence>
<dbReference type="Gene3D" id="3.40.630.10">
    <property type="entry name" value="Zn peptidases"/>
    <property type="match status" value="2"/>
</dbReference>
<protein>
    <submittedName>
        <fullName evidence="6">Acetylornithine deacetylase/Succinyl-diaminopimelate desuccinylase-related deacylase</fullName>
    </submittedName>
</protein>
<dbReference type="InterPro" id="IPR011650">
    <property type="entry name" value="Peptidase_M20_dimer"/>
</dbReference>
<comment type="cofactor">
    <cofactor evidence="1">
        <name>Zn(2+)</name>
        <dbReference type="ChEBI" id="CHEBI:29105"/>
    </cofactor>
</comment>
<dbReference type="GO" id="GO:0006526">
    <property type="term" value="P:L-arginine biosynthetic process"/>
    <property type="evidence" value="ECO:0007669"/>
    <property type="project" value="TreeGrafter"/>
</dbReference>
<dbReference type="GeneID" id="15393411"/>
<keyword evidence="3" id="KW-0378">Hydrolase</keyword>
<name>N0BHF1_9EURY</name>
<accession>N0BHF1</accession>
<dbReference type="RefSeq" id="WP_015591345.1">
    <property type="nucleotide sequence ID" value="NC_021169.1"/>
</dbReference>
<evidence type="ECO:0000256" key="3">
    <source>
        <dbReference type="ARBA" id="ARBA00022801"/>
    </source>
</evidence>
<dbReference type="SUPFAM" id="SSF55031">
    <property type="entry name" value="Bacterial exopeptidase dimerisation domain"/>
    <property type="match status" value="1"/>
</dbReference>
<dbReference type="InterPro" id="IPR036264">
    <property type="entry name" value="Bact_exopeptidase_dim_dom"/>
</dbReference>
<dbReference type="eggNOG" id="arCOG01107">
    <property type="taxonomic scope" value="Archaea"/>
</dbReference>
<dbReference type="SUPFAM" id="SSF53187">
    <property type="entry name" value="Zn-dependent exopeptidases"/>
    <property type="match status" value="1"/>
</dbReference>
<dbReference type="PROSITE" id="PS00759">
    <property type="entry name" value="ARGE_DAPE_CPG2_2"/>
    <property type="match status" value="1"/>
</dbReference>
<sequence>MPSANLTDPLKLTQELIKIDSRNPPGYTTAVVEFLENIFSEYKTRIVEKVEGKPNLIVEIQRGEPEFMLTTHMDTVPSHDALLNPVIVDGKLYGRGSCDAKGCMAVYIHAALNSKADVGLKLAFTCDEEVGGINGLGYVFEKERADFVLVGEPFGADRVGALQASVVSADITIKGESGHTASKDSRKGAIYRASEYIIETTKKISSLKGDYANFESFFKGLGFEFEVRGISHAIFNPAVIKGGVKRNVVAPECTISADIRFAPWIGRDEIRDAIYSEHAEFRINGVLQPFGILIDGTNTEKDIEFLKILRDSIKDFGMRPVAVCSLGVGDTRHVRKYGVPAFYYGPRGYGLHSDNECVVIEELYTCSKVIERIIERIQIFS</sequence>
<proteinExistence type="predicted"/>
<organism evidence="6 7">
    <name type="scientific">Archaeoglobus sulfaticallidus PM70-1</name>
    <dbReference type="NCBI Taxonomy" id="387631"/>
    <lineage>
        <taxon>Archaea</taxon>
        <taxon>Methanobacteriati</taxon>
        <taxon>Methanobacteriota</taxon>
        <taxon>Archaeoglobi</taxon>
        <taxon>Archaeoglobales</taxon>
        <taxon>Archaeoglobaceae</taxon>
        <taxon>Archaeoglobus</taxon>
    </lineage>
</organism>